<dbReference type="EMBL" id="PYMP01000011">
    <property type="protein sequence ID" value="PSU51286.1"/>
    <property type="molecule type" value="Genomic_DNA"/>
</dbReference>
<comment type="caution">
    <text evidence="8">The sequence shown here is derived from an EMBL/GenBank/DDBJ whole genome shotgun (WGS) entry which is preliminary data.</text>
</comment>
<feature type="transmembrane region" description="Helical" evidence="6">
    <location>
        <begin position="415"/>
        <end position="436"/>
    </location>
</feature>
<name>A0A2T3JQD4_PHOPO</name>
<feature type="transmembrane region" description="Helical" evidence="6">
    <location>
        <begin position="12"/>
        <end position="34"/>
    </location>
</feature>
<feature type="transmembrane region" description="Helical" evidence="6">
    <location>
        <begin position="85"/>
        <end position="110"/>
    </location>
</feature>
<feature type="transmembrane region" description="Helical" evidence="6">
    <location>
        <begin position="219"/>
        <end position="236"/>
    </location>
</feature>
<dbReference type="RefSeq" id="WP_107190718.1">
    <property type="nucleotide sequence ID" value="NZ_PYMN01000018.1"/>
</dbReference>
<dbReference type="InterPro" id="IPR050833">
    <property type="entry name" value="Poly_Biosynth_Transport"/>
</dbReference>
<evidence type="ECO:0000313" key="7">
    <source>
        <dbReference type="EMBL" id="PSU27214.1"/>
    </source>
</evidence>
<proteinExistence type="predicted"/>
<evidence type="ECO:0000313" key="8">
    <source>
        <dbReference type="EMBL" id="PSU51286.1"/>
    </source>
</evidence>
<gene>
    <name evidence="8" type="ORF">C9J18_12580</name>
    <name evidence="7" type="ORF">CTM96_00335</name>
</gene>
<dbReference type="Proteomes" id="UP000241618">
    <property type="component" value="Unassembled WGS sequence"/>
</dbReference>
<evidence type="ECO:0000256" key="5">
    <source>
        <dbReference type="ARBA" id="ARBA00023136"/>
    </source>
</evidence>
<evidence type="ECO:0000256" key="4">
    <source>
        <dbReference type="ARBA" id="ARBA00022989"/>
    </source>
</evidence>
<evidence type="ECO:0000256" key="2">
    <source>
        <dbReference type="ARBA" id="ARBA00022475"/>
    </source>
</evidence>
<dbReference type="AlphaFoldDB" id="A0A2T3JQD4"/>
<feature type="transmembrane region" description="Helical" evidence="6">
    <location>
        <begin position="256"/>
        <end position="278"/>
    </location>
</feature>
<evidence type="ECO:0000256" key="1">
    <source>
        <dbReference type="ARBA" id="ARBA00004651"/>
    </source>
</evidence>
<feature type="transmembrane region" description="Helical" evidence="6">
    <location>
        <begin position="149"/>
        <end position="172"/>
    </location>
</feature>
<dbReference type="PANTHER" id="PTHR30250">
    <property type="entry name" value="PST FAMILY PREDICTED COLANIC ACID TRANSPORTER"/>
    <property type="match status" value="1"/>
</dbReference>
<dbReference type="InterPro" id="IPR002797">
    <property type="entry name" value="Polysacc_synth"/>
</dbReference>
<accession>A0A2T3JQD4</accession>
<dbReference type="Proteomes" id="UP000241405">
    <property type="component" value="Unassembled WGS sequence"/>
</dbReference>
<keyword evidence="5 6" id="KW-0472">Membrane</keyword>
<dbReference type="GO" id="GO:0005886">
    <property type="term" value="C:plasma membrane"/>
    <property type="evidence" value="ECO:0007669"/>
    <property type="project" value="UniProtKB-SubCell"/>
</dbReference>
<keyword evidence="4 6" id="KW-1133">Transmembrane helix</keyword>
<dbReference type="Pfam" id="PF01943">
    <property type="entry name" value="Polysacc_synt"/>
    <property type="match status" value="1"/>
</dbReference>
<evidence type="ECO:0000256" key="6">
    <source>
        <dbReference type="SAM" id="Phobius"/>
    </source>
</evidence>
<dbReference type="PANTHER" id="PTHR30250:SF11">
    <property type="entry name" value="O-ANTIGEN TRANSPORTER-RELATED"/>
    <property type="match status" value="1"/>
</dbReference>
<comment type="subcellular location">
    <subcellularLocation>
        <location evidence="1">Cell membrane</location>
        <topology evidence="1">Multi-pass membrane protein</topology>
    </subcellularLocation>
</comment>
<dbReference type="EMBL" id="PYMO01000001">
    <property type="protein sequence ID" value="PSU27214.1"/>
    <property type="molecule type" value="Genomic_DNA"/>
</dbReference>
<sequence>MQIWPLSTPLKNIILYSTSIVLMKGVSLIMLPYIATHLSQSELGRLEILVTISVIISIIFGLSLHEALYRFSGTAKKSQQHQITADIFIISMIVAAIALPIIWLICPLLGQLSQLQTSTLELNLLLLPLAFEAVTMVVLSALRMQEKALLFFYITTGRALFHALLTMIVLHYGFGVQAVILAGFISAMLQVIVIIYLQYQTNKKACINYHININTTQKYFTYCMPLMFSGLIIFGLNGLERWFLIFYVSFNDVALYAVAFKFALILVLLMQPFGMWWMPKRFEYLSNNGVNITTQITHISIVLLCSLTICVCYFSPVFIDWFMPETYHAAKDIVVVLVIIFAIKELNELINMGALIKQETKKLLVINCLATVVGVTLISVLTPEYKVNGVLSALMVAQSIRTLSTYWLSQRCFSFPFALNKIAVLFTISTISIGLSQFQQTIVFHLSSAILSLLILLGYAFWSRLVIFPSINKSKKIIGDNDVI</sequence>
<feature type="transmembrane region" description="Helical" evidence="6">
    <location>
        <begin position="122"/>
        <end position="142"/>
    </location>
</feature>
<protein>
    <submittedName>
        <fullName evidence="8">Sugar translocase</fullName>
    </submittedName>
</protein>
<feature type="transmembrane region" description="Helical" evidence="6">
    <location>
        <begin position="299"/>
        <end position="319"/>
    </location>
</feature>
<keyword evidence="2" id="KW-1003">Cell membrane</keyword>
<feature type="transmembrane region" description="Helical" evidence="6">
    <location>
        <begin position="46"/>
        <end position="64"/>
    </location>
</feature>
<evidence type="ECO:0000313" key="10">
    <source>
        <dbReference type="Proteomes" id="UP000241618"/>
    </source>
</evidence>
<reference evidence="9 10" key="1">
    <citation type="submission" date="2018-03" db="EMBL/GenBank/DDBJ databases">
        <title>Whole genome sequencing of Histamine producing bacteria.</title>
        <authorList>
            <person name="Butler K."/>
        </authorList>
    </citation>
    <scope>NUCLEOTIDE SEQUENCE [LARGE SCALE GENOMIC DNA]</scope>
    <source>
        <strain evidence="8 10">FS-6.1</strain>
        <strain evidence="7 9">FS-6.2</strain>
    </source>
</reference>
<evidence type="ECO:0000313" key="9">
    <source>
        <dbReference type="Proteomes" id="UP000241405"/>
    </source>
</evidence>
<organism evidence="8 10">
    <name type="scientific">Photobacterium phosphoreum</name>
    <dbReference type="NCBI Taxonomy" id="659"/>
    <lineage>
        <taxon>Bacteria</taxon>
        <taxon>Pseudomonadati</taxon>
        <taxon>Pseudomonadota</taxon>
        <taxon>Gammaproteobacteria</taxon>
        <taxon>Vibrionales</taxon>
        <taxon>Vibrionaceae</taxon>
        <taxon>Photobacterium</taxon>
    </lineage>
</organism>
<evidence type="ECO:0000256" key="3">
    <source>
        <dbReference type="ARBA" id="ARBA00022692"/>
    </source>
</evidence>
<feature type="transmembrane region" description="Helical" evidence="6">
    <location>
        <begin position="363"/>
        <end position="381"/>
    </location>
</feature>
<keyword evidence="9" id="KW-1185">Reference proteome</keyword>
<feature type="transmembrane region" description="Helical" evidence="6">
    <location>
        <begin position="442"/>
        <end position="467"/>
    </location>
</feature>
<feature type="transmembrane region" description="Helical" evidence="6">
    <location>
        <begin position="178"/>
        <end position="199"/>
    </location>
</feature>
<keyword evidence="3 6" id="KW-0812">Transmembrane</keyword>